<accession>A0A1T2L0D4</accession>
<keyword evidence="3" id="KW-1185">Reference proteome</keyword>
<dbReference type="CDD" id="cd00085">
    <property type="entry name" value="HNHc"/>
    <property type="match status" value="1"/>
</dbReference>
<proteinExistence type="predicted"/>
<dbReference type="InterPro" id="IPR002711">
    <property type="entry name" value="HNH"/>
</dbReference>
<dbReference type="InterPro" id="IPR003615">
    <property type="entry name" value="HNH_nuc"/>
</dbReference>
<dbReference type="GO" id="GO:0008270">
    <property type="term" value="F:zinc ion binding"/>
    <property type="evidence" value="ECO:0007669"/>
    <property type="project" value="InterPro"/>
</dbReference>
<dbReference type="Pfam" id="PF01844">
    <property type="entry name" value="HNH"/>
    <property type="match status" value="1"/>
</dbReference>
<dbReference type="GO" id="GO:0004519">
    <property type="term" value="F:endonuclease activity"/>
    <property type="evidence" value="ECO:0007669"/>
    <property type="project" value="InterPro"/>
</dbReference>
<dbReference type="GO" id="GO:0003676">
    <property type="term" value="F:nucleic acid binding"/>
    <property type="evidence" value="ECO:0007669"/>
    <property type="project" value="InterPro"/>
</dbReference>
<protein>
    <recommendedName>
        <fullName evidence="1">HNH nuclease domain-containing protein</fullName>
    </recommendedName>
</protein>
<evidence type="ECO:0000259" key="1">
    <source>
        <dbReference type="SMART" id="SM00507"/>
    </source>
</evidence>
<name>A0A1T2L0D4_9GAMM</name>
<dbReference type="SMART" id="SM00507">
    <property type="entry name" value="HNHc"/>
    <property type="match status" value="1"/>
</dbReference>
<dbReference type="AlphaFoldDB" id="A0A1T2L0D4"/>
<feature type="domain" description="HNH nuclease" evidence="1">
    <location>
        <begin position="56"/>
        <end position="114"/>
    </location>
</feature>
<evidence type="ECO:0000313" key="3">
    <source>
        <dbReference type="Proteomes" id="UP000191110"/>
    </source>
</evidence>
<dbReference type="Gene3D" id="1.10.30.50">
    <property type="match status" value="1"/>
</dbReference>
<dbReference type="Proteomes" id="UP000191110">
    <property type="component" value="Unassembled WGS sequence"/>
</dbReference>
<evidence type="ECO:0000313" key="2">
    <source>
        <dbReference type="EMBL" id="OOZ38524.1"/>
    </source>
</evidence>
<comment type="caution">
    <text evidence="2">The sequence shown here is derived from an EMBL/GenBank/DDBJ whole genome shotgun (WGS) entry which is preliminary data.</text>
</comment>
<organism evidence="2 3">
    <name type="scientific">Solemya pervernicosa gill symbiont</name>
    <dbReference type="NCBI Taxonomy" id="642797"/>
    <lineage>
        <taxon>Bacteria</taxon>
        <taxon>Pseudomonadati</taxon>
        <taxon>Pseudomonadota</taxon>
        <taxon>Gammaproteobacteria</taxon>
        <taxon>sulfur-oxidizing symbionts</taxon>
    </lineage>
</organism>
<gene>
    <name evidence="2" type="ORF">BOW53_15300</name>
</gene>
<sequence length="141" mass="15528">MPLAWAWMPKTSFRKNSDSPKKGMSLKELKDIALKSVVGSATKDQKIANIKNRSKAIKLYAKKRANGICEACGKSAPFKTKDGPYLEVHHMFKLADGGPDIPVNVIALCPVCHCRAHYALDSTKFNDSLIDIVKTIEDAII</sequence>
<reference evidence="2 3" key="1">
    <citation type="submission" date="2016-11" db="EMBL/GenBank/DDBJ databases">
        <title>Mixed transmission modes and dynamic genome evolution in an obligate animal-bacterial symbiosis.</title>
        <authorList>
            <person name="Russell S.L."/>
            <person name="Corbett-Detig R.B."/>
            <person name="Cavanaugh C.M."/>
        </authorList>
    </citation>
    <scope>NUCLEOTIDE SEQUENCE [LARGE SCALE GENOMIC DNA]</scope>
    <source>
        <strain evidence="2">Sveles-Q1</strain>
    </source>
</reference>
<dbReference type="EMBL" id="MPRL01000085">
    <property type="protein sequence ID" value="OOZ38524.1"/>
    <property type="molecule type" value="Genomic_DNA"/>
</dbReference>